<dbReference type="GO" id="GO:0006508">
    <property type="term" value="P:proteolysis"/>
    <property type="evidence" value="ECO:0007669"/>
    <property type="project" value="InterPro"/>
</dbReference>
<evidence type="ECO:0000256" key="2">
    <source>
        <dbReference type="SAM" id="MobiDB-lite"/>
    </source>
</evidence>
<dbReference type="PROSITE" id="PS00141">
    <property type="entry name" value="ASP_PROTEASE"/>
    <property type="match status" value="1"/>
</dbReference>
<dbReference type="AlphaFoldDB" id="A0A1A9VP62"/>
<dbReference type="InterPro" id="IPR021109">
    <property type="entry name" value="Peptidase_aspartic_dom_sf"/>
</dbReference>
<evidence type="ECO:0000256" key="1">
    <source>
        <dbReference type="SAM" id="Coils"/>
    </source>
</evidence>
<dbReference type="Pfam" id="PF13975">
    <property type="entry name" value="gag-asp_proteas"/>
    <property type="match status" value="1"/>
</dbReference>
<name>A0A1A9VP62_GLOAU</name>
<dbReference type="Gene3D" id="2.40.70.10">
    <property type="entry name" value="Acid Proteases"/>
    <property type="match status" value="1"/>
</dbReference>
<dbReference type="GO" id="GO:0004190">
    <property type="term" value="F:aspartic-type endopeptidase activity"/>
    <property type="evidence" value="ECO:0007669"/>
    <property type="project" value="InterPro"/>
</dbReference>
<dbReference type="InterPro" id="IPR001969">
    <property type="entry name" value="Aspartic_peptidase_AS"/>
</dbReference>
<feature type="region of interest" description="Disordered" evidence="2">
    <location>
        <begin position="29"/>
        <end position="54"/>
    </location>
</feature>
<dbReference type="SUPFAM" id="SSF50630">
    <property type="entry name" value="Acid proteases"/>
    <property type="match status" value="1"/>
</dbReference>
<sequence length="331" mass="36935">MKNELNLDIKSLLELVGSLPLFTDEFSESNTANLGGAENTTAAREKDSEEKGEDVASISNAVVMQFMQQMQQQMQQQTYQQTQQIESKIDGTTEKIEEVQDNQRILQTRIDETYQKFEGKVDVLEEKVDKAIGQLDAKITALKKEVAKLQTNDATISSIKVKTPLSDARRATAPKFSSPRVGITQSKRNNNSLTIDGKIQSCNYIITLDTGASHSIINSTIVKEKFDPLVGAWFRTATGEEAAIKGKIMRNISISDVSMEHEFLVADIMNEVMLGMDFMAKHGFALDMKRQVLQYANVTLPLTVGYDRQAEVLQVVVQRQQRIPPNSEAIV</sequence>
<accession>A0A1A9VP62</accession>
<evidence type="ECO:0000313" key="4">
    <source>
        <dbReference type="Proteomes" id="UP000078200"/>
    </source>
</evidence>
<evidence type="ECO:0008006" key="5">
    <source>
        <dbReference type="Google" id="ProtNLM"/>
    </source>
</evidence>
<protein>
    <recommendedName>
        <fullName evidence="5">Peptidase A2 domain-containing protein</fullName>
    </recommendedName>
</protein>
<evidence type="ECO:0000313" key="3">
    <source>
        <dbReference type="EnsemblMetazoa" id="GAUT043199-PA"/>
    </source>
</evidence>
<dbReference type="VEuPathDB" id="VectorBase:GAUT043199"/>
<dbReference type="CDD" id="cd00303">
    <property type="entry name" value="retropepsin_like"/>
    <property type="match status" value="1"/>
</dbReference>
<keyword evidence="4" id="KW-1185">Reference proteome</keyword>
<dbReference type="STRING" id="7395.A0A1A9VP62"/>
<dbReference type="EnsemblMetazoa" id="GAUT043199-RA">
    <property type="protein sequence ID" value="GAUT043199-PA"/>
    <property type="gene ID" value="GAUT043199"/>
</dbReference>
<feature type="coiled-coil region" evidence="1">
    <location>
        <begin position="82"/>
        <end position="152"/>
    </location>
</feature>
<dbReference type="Proteomes" id="UP000078200">
    <property type="component" value="Unassembled WGS sequence"/>
</dbReference>
<keyword evidence="1" id="KW-0175">Coiled coil</keyword>
<feature type="compositionally biased region" description="Polar residues" evidence="2">
    <location>
        <begin position="29"/>
        <end position="42"/>
    </location>
</feature>
<reference evidence="3" key="1">
    <citation type="submission" date="2020-05" db="UniProtKB">
        <authorList>
            <consortium name="EnsemblMetazoa"/>
        </authorList>
    </citation>
    <scope>IDENTIFICATION</scope>
    <source>
        <strain evidence="3">TTRI</strain>
    </source>
</reference>
<organism evidence="3 4">
    <name type="scientific">Glossina austeni</name>
    <name type="common">Savannah tsetse fly</name>
    <dbReference type="NCBI Taxonomy" id="7395"/>
    <lineage>
        <taxon>Eukaryota</taxon>
        <taxon>Metazoa</taxon>
        <taxon>Ecdysozoa</taxon>
        <taxon>Arthropoda</taxon>
        <taxon>Hexapoda</taxon>
        <taxon>Insecta</taxon>
        <taxon>Pterygota</taxon>
        <taxon>Neoptera</taxon>
        <taxon>Endopterygota</taxon>
        <taxon>Diptera</taxon>
        <taxon>Brachycera</taxon>
        <taxon>Muscomorpha</taxon>
        <taxon>Hippoboscoidea</taxon>
        <taxon>Glossinidae</taxon>
        <taxon>Glossina</taxon>
    </lineage>
</organism>
<proteinExistence type="predicted"/>